<feature type="repeat" description="PPR" evidence="9">
    <location>
        <begin position="350"/>
        <end position="380"/>
    </location>
</feature>
<dbReference type="PANTHER" id="PTHR47926:SF482">
    <property type="entry name" value="PENTATRICOPEPTIDE REPEAT-CONTAINING PROTEIN CHLOROPLASTIC"/>
    <property type="match status" value="1"/>
</dbReference>
<reference evidence="11" key="2">
    <citation type="submission" date="2021-03" db="UniProtKB">
        <authorList>
            <consortium name="EnsemblPlants"/>
        </authorList>
    </citation>
    <scope>IDENTIFICATION</scope>
</reference>
<dbReference type="FunFam" id="1.25.40.10:FF:000462">
    <property type="entry name" value="Pentatricopeptide repeat-containing protein, chloroplastic"/>
    <property type="match status" value="1"/>
</dbReference>
<sequence>MFFHIILERNMQLHPRHFGARLRDKLVSKLMKDVEGTCSGRHGFVVAIMGIEHVGKGLIRDGTGFVTFPVKYKCVVFRPFKGEILEAVVTMVNKMGFFAEAGPVQVFVSNHLIPDDMEFQSADTPNYTTSDGSVKIQKDTEVRLKIIGTRVDATEISLCKKGNLKQALHLLSSESKPTQQTYELLILACALQKSFPDAFAVHRNIVDNGFDQDPFLATKLIDMYSELDCIDYARQVFDKIPRRTIYVWNAILRALTLAGYGVEALGLYREMNRIGMPCDRFTHTYAIKACVVSESMTTSLLEKGKEIHGRVLRHGYETHVHIMTTLLDMYAKFGNVSYASYIFDGMPDKNVVSWSAMIACYAKNERPLEALNLFHEMVYEIRGFSPNSVTMVNVLQACAALAALEQGRLIHCYILRRNLDSILPVTSALMTMYSRCGKLEVTQKIFDQMDKRDVVSWNTLISSYGIHGFGMKAVRVFEEMLSRGIKPSAISFVSVLGACSHAGLADMGKRLFDSMTEQHGISPSVEHYACLVDLLGRANRIKEAAKVIEDMKIKPGPKVWGSLLGSCKIHGNVELAERASTQLFQLEPANAGNYVLLADIYAEAGMWDEVKRVKQLLEAQGLQKVSGRSWIEVRRKIFSFMSVDELNPQIELIHALLAEFSEEMKQQGYTPRTELVLYDLEEKEKERILLGHSEKLAVGFGLINTSKGETIRITKNLRLCEDCHTMTKFISRYTSREIMVRDVNRIHHFRDGVCSCGDYW</sequence>
<evidence type="ECO:0000313" key="12">
    <source>
        <dbReference type="Proteomes" id="UP000596660"/>
    </source>
</evidence>
<dbReference type="Pfam" id="PF00575">
    <property type="entry name" value="S1"/>
    <property type="match status" value="1"/>
</dbReference>
<dbReference type="Pfam" id="PF14432">
    <property type="entry name" value="DYW_deaminase"/>
    <property type="match status" value="1"/>
</dbReference>
<dbReference type="Pfam" id="PF13041">
    <property type="entry name" value="PPR_2"/>
    <property type="match status" value="2"/>
</dbReference>
<accession>A0A803KRR9</accession>
<dbReference type="GO" id="GO:0016071">
    <property type="term" value="P:mRNA metabolic process"/>
    <property type="evidence" value="ECO:0007669"/>
    <property type="project" value="UniProtKB-ARBA"/>
</dbReference>
<dbReference type="FunFam" id="1.25.40.10:FF:001104">
    <property type="entry name" value="Uncharacterized protein"/>
    <property type="match status" value="1"/>
</dbReference>
<dbReference type="Pfam" id="PF03876">
    <property type="entry name" value="SHS2_Rpb7-N"/>
    <property type="match status" value="1"/>
</dbReference>
<evidence type="ECO:0000256" key="8">
    <source>
        <dbReference type="ARBA" id="ARBA00023242"/>
    </source>
</evidence>
<dbReference type="AlphaFoldDB" id="A0A803KRR9"/>
<feature type="repeat" description="PPR" evidence="9">
    <location>
        <begin position="244"/>
        <end position="278"/>
    </location>
</feature>
<evidence type="ECO:0000256" key="3">
    <source>
        <dbReference type="ARBA" id="ARBA00009307"/>
    </source>
</evidence>
<dbReference type="Gene3D" id="1.25.40.10">
    <property type="entry name" value="Tetratricopeptide repeat domain"/>
    <property type="match status" value="2"/>
</dbReference>
<dbReference type="InterPro" id="IPR011990">
    <property type="entry name" value="TPR-like_helical_dom_sf"/>
</dbReference>
<dbReference type="FunFam" id="1.25.40.10:FF:000341">
    <property type="entry name" value="Pentatricopeptide repeat-containing protein chloroplastic"/>
    <property type="match status" value="1"/>
</dbReference>
<dbReference type="FunFam" id="2.40.50.140:FF:000043">
    <property type="entry name" value="DNA-directed RNA polymerase II subunit RPB7"/>
    <property type="match status" value="1"/>
</dbReference>
<dbReference type="FunFam" id="3.30.1490.120:FF:000001">
    <property type="entry name" value="DNA-directed RNA polymerase II subunit RPB7"/>
    <property type="match status" value="1"/>
</dbReference>
<protein>
    <recommendedName>
        <fullName evidence="10">S1 motif domain-containing protein</fullName>
    </recommendedName>
</protein>
<comment type="similarity">
    <text evidence="3">Belongs to the eukaryotic RPB7/RPC8 RNA polymerase subunit family.</text>
</comment>
<evidence type="ECO:0000256" key="7">
    <source>
        <dbReference type="ARBA" id="ARBA00023163"/>
    </source>
</evidence>
<name>A0A803KRR9_CHEQI</name>
<keyword evidence="6" id="KW-0809">Transit peptide</keyword>
<evidence type="ECO:0000256" key="9">
    <source>
        <dbReference type="PROSITE-ProRule" id="PRU00708"/>
    </source>
</evidence>
<dbReference type="InterPro" id="IPR002885">
    <property type="entry name" value="PPR_rpt"/>
</dbReference>
<dbReference type="Proteomes" id="UP000596660">
    <property type="component" value="Unplaced"/>
</dbReference>
<evidence type="ECO:0000256" key="6">
    <source>
        <dbReference type="ARBA" id="ARBA00022946"/>
    </source>
</evidence>
<evidence type="ECO:0000256" key="5">
    <source>
        <dbReference type="ARBA" id="ARBA00022737"/>
    </source>
</evidence>
<feature type="domain" description="S1 motif" evidence="10">
    <location>
        <begin position="80"/>
        <end position="161"/>
    </location>
</feature>
<dbReference type="NCBIfam" id="TIGR00756">
    <property type="entry name" value="PPR"/>
    <property type="match status" value="2"/>
</dbReference>
<dbReference type="Pfam" id="PF01535">
    <property type="entry name" value="PPR"/>
    <property type="match status" value="2"/>
</dbReference>
<keyword evidence="4" id="KW-0240">DNA-directed RNA polymerase</keyword>
<dbReference type="PANTHER" id="PTHR47926">
    <property type="entry name" value="PENTATRICOPEPTIDE REPEAT-CONTAINING PROTEIN"/>
    <property type="match status" value="1"/>
</dbReference>
<dbReference type="InterPro" id="IPR036898">
    <property type="entry name" value="RNA_pol_Rpb7-like_N_sf"/>
</dbReference>
<dbReference type="InterPro" id="IPR003029">
    <property type="entry name" value="S1_domain"/>
</dbReference>
<keyword evidence="12" id="KW-1185">Reference proteome</keyword>
<dbReference type="InterPro" id="IPR046960">
    <property type="entry name" value="PPR_At4g14850-like_plant"/>
</dbReference>
<dbReference type="SMART" id="SM00316">
    <property type="entry name" value="S1"/>
    <property type="match status" value="1"/>
</dbReference>
<dbReference type="GO" id="GO:0008270">
    <property type="term" value="F:zinc ion binding"/>
    <property type="evidence" value="ECO:0007669"/>
    <property type="project" value="InterPro"/>
</dbReference>
<dbReference type="InterPro" id="IPR005576">
    <property type="entry name" value="Rpb7-like_N"/>
</dbReference>
<dbReference type="GO" id="GO:0003723">
    <property type="term" value="F:RNA binding"/>
    <property type="evidence" value="ECO:0007669"/>
    <property type="project" value="InterPro"/>
</dbReference>
<proteinExistence type="inferred from homology"/>
<dbReference type="PROSITE" id="PS51375">
    <property type="entry name" value="PPR"/>
    <property type="match status" value="3"/>
</dbReference>
<dbReference type="EnsemblPlants" id="AUR62001726-RA">
    <property type="protein sequence ID" value="AUR62001726-RA:cds"/>
    <property type="gene ID" value="AUR62001726"/>
</dbReference>
<evidence type="ECO:0000256" key="4">
    <source>
        <dbReference type="ARBA" id="ARBA00022478"/>
    </source>
</evidence>
<dbReference type="Gene3D" id="2.40.50.140">
    <property type="entry name" value="Nucleic acid-binding proteins"/>
    <property type="match status" value="1"/>
</dbReference>
<dbReference type="InterPro" id="IPR046848">
    <property type="entry name" value="E_motif"/>
</dbReference>
<comment type="subcellular location">
    <subcellularLocation>
        <location evidence="1">Nucleus</location>
    </subcellularLocation>
</comment>
<reference evidence="11" key="1">
    <citation type="journal article" date="2017" name="Nature">
        <title>The genome of Chenopodium quinoa.</title>
        <authorList>
            <person name="Jarvis D.E."/>
            <person name="Ho Y.S."/>
            <person name="Lightfoot D.J."/>
            <person name="Schmoeckel S.M."/>
            <person name="Li B."/>
            <person name="Borm T.J.A."/>
            <person name="Ohyanagi H."/>
            <person name="Mineta K."/>
            <person name="Michell C.T."/>
            <person name="Saber N."/>
            <person name="Kharbatia N.M."/>
            <person name="Rupper R.R."/>
            <person name="Sharp A.R."/>
            <person name="Dally N."/>
            <person name="Boughton B.A."/>
            <person name="Woo Y.H."/>
            <person name="Gao G."/>
            <person name="Schijlen E.G.W.M."/>
            <person name="Guo X."/>
            <person name="Momin A.A."/>
            <person name="Negrao S."/>
            <person name="Al-Babili S."/>
            <person name="Gehring C."/>
            <person name="Roessner U."/>
            <person name="Jung C."/>
            <person name="Murphy K."/>
            <person name="Arold S.T."/>
            <person name="Gojobori T."/>
            <person name="van der Linden C.G."/>
            <person name="van Loo E.N."/>
            <person name="Jellen E.N."/>
            <person name="Maughan P.J."/>
            <person name="Tester M."/>
        </authorList>
    </citation>
    <scope>NUCLEOTIDE SEQUENCE [LARGE SCALE GENOMIC DNA]</scope>
    <source>
        <strain evidence="11">cv. PI 614886</strain>
    </source>
</reference>
<evidence type="ECO:0000313" key="11">
    <source>
        <dbReference type="EnsemblPlants" id="AUR62001726-RA:cds"/>
    </source>
</evidence>
<evidence type="ECO:0000256" key="2">
    <source>
        <dbReference type="ARBA" id="ARBA00006643"/>
    </source>
</evidence>
<dbReference type="GO" id="GO:0009451">
    <property type="term" value="P:RNA modification"/>
    <property type="evidence" value="ECO:0007669"/>
    <property type="project" value="InterPro"/>
</dbReference>
<keyword evidence="5" id="KW-0677">Repeat</keyword>
<dbReference type="OMA" id="YAEAQMW"/>
<dbReference type="InterPro" id="IPR012340">
    <property type="entry name" value="NA-bd_OB-fold"/>
</dbReference>
<keyword evidence="8" id="KW-0539">Nucleus</keyword>
<dbReference type="InterPro" id="IPR032867">
    <property type="entry name" value="DYW_dom"/>
</dbReference>
<dbReference type="CDD" id="cd04462">
    <property type="entry name" value="S1_RNAPII_Rpb7"/>
    <property type="match status" value="1"/>
</dbReference>
<dbReference type="CDD" id="cd04329">
    <property type="entry name" value="RNAP_II_Rpb7_N"/>
    <property type="match status" value="1"/>
</dbReference>
<evidence type="ECO:0000256" key="1">
    <source>
        <dbReference type="ARBA" id="ARBA00004123"/>
    </source>
</evidence>
<comment type="similarity">
    <text evidence="2">Belongs to the PPR family. PCMP-H subfamily.</text>
</comment>
<dbReference type="SUPFAM" id="SSF50249">
    <property type="entry name" value="Nucleic acid-binding proteins"/>
    <property type="match status" value="1"/>
</dbReference>
<keyword evidence="7" id="KW-0804">Transcription</keyword>
<dbReference type="SUPFAM" id="SSF88798">
    <property type="entry name" value="N-terminal, heterodimerisation domain of RBP7 (RpoE)"/>
    <property type="match status" value="1"/>
</dbReference>
<dbReference type="Pfam" id="PF20431">
    <property type="entry name" value="E_motif"/>
    <property type="match status" value="1"/>
</dbReference>
<feature type="repeat" description="PPR" evidence="9">
    <location>
        <begin position="453"/>
        <end position="487"/>
    </location>
</feature>
<dbReference type="Gramene" id="AUR62001726-RA">
    <property type="protein sequence ID" value="AUR62001726-RA:cds"/>
    <property type="gene ID" value="AUR62001726"/>
</dbReference>
<evidence type="ECO:0000259" key="10">
    <source>
        <dbReference type="SMART" id="SM00316"/>
    </source>
</evidence>
<dbReference type="Gene3D" id="3.30.1490.120">
    <property type="entry name" value="RNA polymerase Rpb7-like, N-terminal domain"/>
    <property type="match status" value="1"/>
</dbReference>
<organism evidence="11 12">
    <name type="scientific">Chenopodium quinoa</name>
    <name type="common">Quinoa</name>
    <dbReference type="NCBI Taxonomy" id="63459"/>
    <lineage>
        <taxon>Eukaryota</taxon>
        <taxon>Viridiplantae</taxon>
        <taxon>Streptophyta</taxon>
        <taxon>Embryophyta</taxon>
        <taxon>Tracheophyta</taxon>
        <taxon>Spermatophyta</taxon>
        <taxon>Magnoliopsida</taxon>
        <taxon>eudicotyledons</taxon>
        <taxon>Gunneridae</taxon>
        <taxon>Pentapetalae</taxon>
        <taxon>Caryophyllales</taxon>
        <taxon>Chenopodiaceae</taxon>
        <taxon>Chenopodioideae</taxon>
        <taxon>Atripliceae</taxon>
        <taxon>Chenopodium</taxon>
    </lineage>
</organism>
<dbReference type="GO" id="GO:0055029">
    <property type="term" value="C:nuclear DNA-directed RNA polymerase complex"/>
    <property type="evidence" value="ECO:0007669"/>
    <property type="project" value="UniProtKB-ARBA"/>
</dbReference>
<dbReference type="GO" id="GO:0006351">
    <property type="term" value="P:DNA-templated transcription"/>
    <property type="evidence" value="ECO:0007669"/>
    <property type="project" value="InterPro"/>
</dbReference>